<keyword evidence="7" id="KW-0256">Endoplasmic reticulum</keyword>
<keyword evidence="11 14" id="KW-0503">Monooxygenase</keyword>
<organism evidence="15 16">
    <name type="scientific">Phyllotreta striolata</name>
    <name type="common">Striped flea beetle</name>
    <name type="synonym">Crioceris striolata</name>
    <dbReference type="NCBI Taxonomy" id="444603"/>
    <lineage>
        <taxon>Eukaryota</taxon>
        <taxon>Metazoa</taxon>
        <taxon>Ecdysozoa</taxon>
        <taxon>Arthropoda</taxon>
        <taxon>Hexapoda</taxon>
        <taxon>Insecta</taxon>
        <taxon>Pterygota</taxon>
        <taxon>Neoptera</taxon>
        <taxon>Endopterygota</taxon>
        <taxon>Coleoptera</taxon>
        <taxon>Polyphaga</taxon>
        <taxon>Cucujiformia</taxon>
        <taxon>Chrysomeloidea</taxon>
        <taxon>Chrysomelidae</taxon>
        <taxon>Galerucinae</taxon>
        <taxon>Alticini</taxon>
        <taxon>Phyllotreta</taxon>
    </lineage>
</organism>
<evidence type="ECO:0000256" key="8">
    <source>
        <dbReference type="ARBA" id="ARBA00022848"/>
    </source>
</evidence>
<dbReference type="Proteomes" id="UP001153712">
    <property type="component" value="Chromosome 3"/>
</dbReference>
<dbReference type="PROSITE" id="PS00086">
    <property type="entry name" value="CYTOCHROME_P450"/>
    <property type="match status" value="1"/>
</dbReference>
<dbReference type="OrthoDB" id="2789670at2759"/>
<keyword evidence="16" id="KW-1185">Reference proteome</keyword>
<dbReference type="GO" id="GO:0004497">
    <property type="term" value="F:monooxygenase activity"/>
    <property type="evidence" value="ECO:0007669"/>
    <property type="project" value="UniProtKB-KW"/>
</dbReference>
<dbReference type="Gene3D" id="1.10.630.10">
    <property type="entry name" value="Cytochrome P450"/>
    <property type="match status" value="1"/>
</dbReference>
<evidence type="ECO:0000256" key="11">
    <source>
        <dbReference type="ARBA" id="ARBA00023033"/>
    </source>
</evidence>
<dbReference type="PRINTS" id="PR00385">
    <property type="entry name" value="P450"/>
</dbReference>
<evidence type="ECO:0000313" key="16">
    <source>
        <dbReference type="Proteomes" id="UP001153712"/>
    </source>
</evidence>
<dbReference type="InterPro" id="IPR050476">
    <property type="entry name" value="Insect_CytP450_Detox"/>
</dbReference>
<dbReference type="AlphaFoldDB" id="A0A9N9XNN5"/>
<evidence type="ECO:0000256" key="12">
    <source>
        <dbReference type="ARBA" id="ARBA00023136"/>
    </source>
</evidence>
<evidence type="ECO:0000256" key="4">
    <source>
        <dbReference type="ARBA" id="ARBA00010617"/>
    </source>
</evidence>
<feature type="binding site" description="axial binding residue" evidence="13">
    <location>
        <position position="458"/>
    </location>
    <ligand>
        <name>heme</name>
        <dbReference type="ChEBI" id="CHEBI:30413"/>
    </ligand>
    <ligandPart>
        <name>Fe</name>
        <dbReference type="ChEBI" id="CHEBI:18248"/>
    </ligandPart>
</feature>
<dbReference type="CDD" id="cd11056">
    <property type="entry name" value="CYP6-like"/>
    <property type="match status" value="1"/>
</dbReference>
<reference evidence="15" key="1">
    <citation type="submission" date="2022-01" db="EMBL/GenBank/DDBJ databases">
        <authorList>
            <person name="King R."/>
        </authorList>
    </citation>
    <scope>NUCLEOTIDE SEQUENCE</scope>
</reference>
<dbReference type="GO" id="GO:0005789">
    <property type="term" value="C:endoplasmic reticulum membrane"/>
    <property type="evidence" value="ECO:0007669"/>
    <property type="project" value="UniProtKB-SubCell"/>
</dbReference>
<keyword evidence="9 14" id="KW-0560">Oxidoreductase</keyword>
<evidence type="ECO:0000256" key="5">
    <source>
        <dbReference type="ARBA" id="ARBA00022617"/>
    </source>
</evidence>
<dbReference type="InterPro" id="IPR036396">
    <property type="entry name" value="Cyt_P450_sf"/>
</dbReference>
<accession>A0A9N9XNN5</accession>
<dbReference type="SUPFAM" id="SSF48264">
    <property type="entry name" value="Cytochrome P450"/>
    <property type="match status" value="1"/>
</dbReference>
<keyword evidence="5 13" id="KW-0349">Heme</keyword>
<dbReference type="GO" id="GO:0020037">
    <property type="term" value="F:heme binding"/>
    <property type="evidence" value="ECO:0007669"/>
    <property type="project" value="InterPro"/>
</dbReference>
<dbReference type="Pfam" id="PF00067">
    <property type="entry name" value="p450"/>
    <property type="match status" value="1"/>
</dbReference>
<keyword evidence="12" id="KW-0472">Membrane</keyword>
<proteinExistence type="inferred from homology"/>
<dbReference type="PANTHER" id="PTHR24292">
    <property type="entry name" value="CYTOCHROME P450"/>
    <property type="match status" value="1"/>
</dbReference>
<dbReference type="InterPro" id="IPR017972">
    <property type="entry name" value="Cyt_P450_CS"/>
</dbReference>
<evidence type="ECO:0000256" key="9">
    <source>
        <dbReference type="ARBA" id="ARBA00023002"/>
    </source>
</evidence>
<comment type="cofactor">
    <cofactor evidence="1 13">
        <name>heme</name>
        <dbReference type="ChEBI" id="CHEBI:30413"/>
    </cofactor>
</comment>
<comment type="similarity">
    <text evidence="4 14">Belongs to the cytochrome P450 family.</text>
</comment>
<dbReference type="EMBL" id="OU900096">
    <property type="protein sequence ID" value="CAG9859763.1"/>
    <property type="molecule type" value="Genomic_DNA"/>
</dbReference>
<evidence type="ECO:0000256" key="1">
    <source>
        <dbReference type="ARBA" id="ARBA00001971"/>
    </source>
</evidence>
<dbReference type="InterPro" id="IPR001128">
    <property type="entry name" value="Cyt_P450"/>
</dbReference>
<evidence type="ECO:0000256" key="13">
    <source>
        <dbReference type="PIRSR" id="PIRSR602401-1"/>
    </source>
</evidence>
<evidence type="ECO:0000256" key="2">
    <source>
        <dbReference type="ARBA" id="ARBA00004174"/>
    </source>
</evidence>
<evidence type="ECO:0000256" key="14">
    <source>
        <dbReference type="RuleBase" id="RU000461"/>
    </source>
</evidence>
<dbReference type="GO" id="GO:0016705">
    <property type="term" value="F:oxidoreductase activity, acting on paired donors, with incorporation or reduction of molecular oxygen"/>
    <property type="evidence" value="ECO:0007669"/>
    <property type="project" value="InterPro"/>
</dbReference>
<evidence type="ECO:0000256" key="3">
    <source>
        <dbReference type="ARBA" id="ARBA00004406"/>
    </source>
</evidence>
<dbReference type="GO" id="GO:0005506">
    <property type="term" value="F:iron ion binding"/>
    <property type="evidence" value="ECO:0007669"/>
    <property type="project" value="InterPro"/>
</dbReference>
<protein>
    <recommendedName>
        <fullName evidence="17">Cytochrome P450</fullName>
    </recommendedName>
</protein>
<evidence type="ECO:0008006" key="17">
    <source>
        <dbReference type="Google" id="ProtNLM"/>
    </source>
</evidence>
<dbReference type="FunFam" id="1.10.630.10:FF:000042">
    <property type="entry name" value="Cytochrome P450"/>
    <property type="match status" value="1"/>
</dbReference>
<sequence>MLLLTLVLIAIPTILFLIIKWKNNYWKRIGLDYIEPVLFYGNTKGLINRSEPFAEIFENFYKHFKQRGQPHGGIFVGPRPAYIPVDLAIIKNILLKDFSYFTDRGIYIQEEIDPLAAHLFNLDGEKWRNLRTKLTPAFTSGKMKMMFTTMTACTKGLVEILDEHFLLDDPVNIKDILGRFTTDIIGSAAFGIDCNSLKNPDSDFRMYGKQAFILPKRSIKNLLEIFMSQKSLGKLGVKFRKTPQDVEDFFLNVVSSTVDYRETNNIFRKDALHLLLQLKNRGKITDDKDIFEKNLDEGNNKFLTIEEVAAQCFIFFIAGFETSSTTMTFAILELSLHQEMQNRLREEILTVLKRHNNEITYDAIMEMNYLDKVINETLRKYPPLSIIPRQCCKDYKIPNSNVTIEKGTLVVISTKAIHYDTDYYEDPERFDPERFNEENKAKRPPMTFLAFGEGPRLCIGARFGLLQAKVGLVAILKHFKCTLNNKTKQPFEYDSCATVTSIKGDVWINVSKLNEN</sequence>
<evidence type="ECO:0000313" key="15">
    <source>
        <dbReference type="EMBL" id="CAG9859763.1"/>
    </source>
</evidence>
<evidence type="ECO:0000256" key="7">
    <source>
        <dbReference type="ARBA" id="ARBA00022824"/>
    </source>
</evidence>
<dbReference type="PANTHER" id="PTHR24292:SF100">
    <property type="entry name" value="CYTOCHROME P450 6A16, ISOFORM B-RELATED"/>
    <property type="match status" value="1"/>
</dbReference>
<evidence type="ECO:0000256" key="10">
    <source>
        <dbReference type="ARBA" id="ARBA00023004"/>
    </source>
</evidence>
<name>A0A9N9XNN5_PHYSR</name>
<dbReference type="InterPro" id="IPR002401">
    <property type="entry name" value="Cyt_P450_E_grp-I"/>
</dbReference>
<dbReference type="PRINTS" id="PR00463">
    <property type="entry name" value="EP450I"/>
</dbReference>
<evidence type="ECO:0000256" key="6">
    <source>
        <dbReference type="ARBA" id="ARBA00022723"/>
    </source>
</evidence>
<gene>
    <name evidence="15" type="ORF">PHYEVI_LOCUS6131</name>
</gene>
<comment type="subcellular location">
    <subcellularLocation>
        <location evidence="3">Endoplasmic reticulum membrane</location>
        <topology evidence="3">Peripheral membrane protein</topology>
    </subcellularLocation>
    <subcellularLocation>
        <location evidence="2">Microsome membrane</location>
        <topology evidence="2">Peripheral membrane protein</topology>
    </subcellularLocation>
</comment>
<keyword evidence="10 13" id="KW-0408">Iron</keyword>
<keyword evidence="6 13" id="KW-0479">Metal-binding</keyword>
<keyword evidence="8" id="KW-0492">Microsome</keyword>